<dbReference type="Proteomes" id="UP000053257">
    <property type="component" value="Unassembled WGS sequence"/>
</dbReference>
<feature type="compositionally biased region" description="Low complexity" evidence="1">
    <location>
        <begin position="1"/>
        <end position="21"/>
    </location>
</feature>
<organism evidence="2 3">
    <name type="scientific">Phlebiopsis gigantea (strain 11061_1 CR5-6)</name>
    <name type="common">White-rot fungus</name>
    <name type="synonym">Peniophora gigantea</name>
    <dbReference type="NCBI Taxonomy" id="745531"/>
    <lineage>
        <taxon>Eukaryota</taxon>
        <taxon>Fungi</taxon>
        <taxon>Dikarya</taxon>
        <taxon>Basidiomycota</taxon>
        <taxon>Agaricomycotina</taxon>
        <taxon>Agaricomycetes</taxon>
        <taxon>Polyporales</taxon>
        <taxon>Phanerochaetaceae</taxon>
        <taxon>Phlebiopsis</taxon>
    </lineage>
</organism>
<accession>A0A0C3SFH6</accession>
<evidence type="ECO:0000313" key="3">
    <source>
        <dbReference type="Proteomes" id="UP000053257"/>
    </source>
</evidence>
<dbReference type="OrthoDB" id="3261081at2759"/>
<protein>
    <submittedName>
        <fullName evidence="2">Uncharacterized protein</fullName>
    </submittedName>
</protein>
<feature type="region of interest" description="Disordered" evidence="1">
    <location>
        <begin position="1"/>
        <end position="26"/>
    </location>
</feature>
<keyword evidence="3" id="KW-1185">Reference proteome</keyword>
<name>A0A0C3SFH6_PHLG1</name>
<dbReference type="AlphaFoldDB" id="A0A0C3SFH6"/>
<dbReference type="STRING" id="745531.A0A0C3SFH6"/>
<dbReference type="EMBL" id="KN840441">
    <property type="protein sequence ID" value="KIP12100.1"/>
    <property type="molecule type" value="Genomic_DNA"/>
</dbReference>
<proteinExistence type="predicted"/>
<dbReference type="HOGENOM" id="CLU_119113_0_0_1"/>
<evidence type="ECO:0000313" key="2">
    <source>
        <dbReference type="EMBL" id="KIP12100.1"/>
    </source>
</evidence>
<sequence length="172" mass="18951">MLSFNSPPSSPLMSSPEQSRSARPIPLRLPAVASMIVKLRRSSSKAKEKEYPIESSSGEPQTHPVLHGEGVTSARKVPLQDQRRFLCRNGVDVKRLLRTIRGEMLEEAQMIGANVLVDEWWTCYIHAPKRDGVYKVDIRYCASAARSATADPQQPIALGNARSVPGLMTVIG</sequence>
<reference evidence="2 3" key="1">
    <citation type="journal article" date="2014" name="PLoS Genet.">
        <title>Analysis of the Phlebiopsis gigantea genome, transcriptome and secretome provides insight into its pioneer colonization strategies of wood.</title>
        <authorList>
            <person name="Hori C."/>
            <person name="Ishida T."/>
            <person name="Igarashi K."/>
            <person name="Samejima M."/>
            <person name="Suzuki H."/>
            <person name="Master E."/>
            <person name="Ferreira P."/>
            <person name="Ruiz-Duenas F.J."/>
            <person name="Held B."/>
            <person name="Canessa P."/>
            <person name="Larrondo L.F."/>
            <person name="Schmoll M."/>
            <person name="Druzhinina I.S."/>
            <person name="Kubicek C.P."/>
            <person name="Gaskell J.A."/>
            <person name="Kersten P."/>
            <person name="St John F."/>
            <person name="Glasner J."/>
            <person name="Sabat G."/>
            <person name="Splinter BonDurant S."/>
            <person name="Syed K."/>
            <person name="Yadav J."/>
            <person name="Mgbeahuruike A.C."/>
            <person name="Kovalchuk A."/>
            <person name="Asiegbu F.O."/>
            <person name="Lackner G."/>
            <person name="Hoffmeister D."/>
            <person name="Rencoret J."/>
            <person name="Gutierrez A."/>
            <person name="Sun H."/>
            <person name="Lindquist E."/>
            <person name="Barry K."/>
            <person name="Riley R."/>
            <person name="Grigoriev I.V."/>
            <person name="Henrissat B."/>
            <person name="Kues U."/>
            <person name="Berka R.M."/>
            <person name="Martinez A.T."/>
            <person name="Covert S.F."/>
            <person name="Blanchette R.A."/>
            <person name="Cullen D."/>
        </authorList>
    </citation>
    <scope>NUCLEOTIDE SEQUENCE [LARGE SCALE GENOMIC DNA]</scope>
    <source>
        <strain evidence="2 3">11061_1 CR5-6</strain>
    </source>
</reference>
<gene>
    <name evidence="2" type="ORF">PHLGIDRAFT_98439</name>
</gene>
<feature type="region of interest" description="Disordered" evidence="1">
    <location>
        <begin position="40"/>
        <end position="73"/>
    </location>
</feature>
<evidence type="ECO:0000256" key="1">
    <source>
        <dbReference type="SAM" id="MobiDB-lite"/>
    </source>
</evidence>